<dbReference type="EMBL" id="JAPDRN010000001">
    <property type="protein sequence ID" value="KAJ9647504.1"/>
    <property type="molecule type" value="Genomic_DNA"/>
</dbReference>
<comment type="subcellular location">
    <subcellularLocation>
        <location evidence="2">Cytoplasm</location>
    </subcellularLocation>
    <subcellularLocation>
        <location evidence="1">Nucleus</location>
    </subcellularLocation>
</comment>
<evidence type="ECO:0000256" key="3">
    <source>
        <dbReference type="ARBA" id="ARBA00008669"/>
    </source>
</evidence>
<dbReference type="Pfam" id="PF03378">
    <property type="entry name" value="CAS_CSE1"/>
    <property type="match status" value="1"/>
</dbReference>
<dbReference type="FunFam" id="1.25.10.10:FF:000057">
    <property type="entry name" value="Exportin-2 isoform 1"/>
    <property type="match status" value="1"/>
</dbReference>
<gene>
    <name evidence="9" type="primary">CSE1</name>
    <name evidence="9" type="ORF">H2204_000133</name>
</gene>
<dbReference type="SMART" id="SM00913">
    <property type="entry name" value="IBN_N"/>
    <property type="match status" value="1"/>
</dbReference>
<dbReference type="GO" id="GO:0006611">
    <property type="term" value="P:protein export from nucleus"/>
    <property type="evidence" value="ECO:0007669"/>
    <property type="project" value="TreeGrafter"/>
</dbReference>
<dbReference type="Proteomes" id="UP001172681">
    <property type="component" value="Unassembled WGS sequence"/>
</dbReference>
<dbReference type="InterPro" id="IPR013713">
    <property type="entry name" value="XPO2_central"/>
</dbReference>
<keyword evidence="5" id="KW-0963">Cytoplasm</keyword>
<dbReference type="PANTHER" id="PTHR10997:SF8">
    <property type="entry name" value="EXPORTIN-2"/>
    <property type="match status" value="1"/>
</dbReference>
<evidence type="ECO:0000256" key="2">
    <source>
        <dbReference type="ARBA" id="ARBA00004496"/>
    </source>
</evidence>
<dbReference type="Pfam" id="PF08506">
    <property type="entry name" value="Cse1"/>
    <property type="match status" value="1"/>
</dbReference>
<dbReference type="InterPro" id="IPR005043">
    <property type="entry name" value="XPO2_C"/>
</dbReference>
<dbReference type="Gene3D" id="1.25.10.10">
    <property type="entry name" value="Leucine-rich Repeat Variant"/>
    <property type="match status" value="1"/>
</dbReference>
<feature type="domain" description="Importin N-terminal" evidence="8">
    <location>
        <begin position="40"/>
        <end position="113"/>
    </location>
</feature>
<keyword evidence="6" id="KW-0653">Protein transport</keyword>
<dbReference type="GO" id="GO:0005635">
    <property type="term" value="C:nuclear envelope"/>
    <property type="evidence" value="ECO:0007669"/>
    <property type="project" value="TreeGrafter"/>
</dbReference>
<dbReference type="SUPFAM" id="SSF48371">
    <property type="entry name" value="ARM repeat"/>
    <property type="match status" value="1"/>
</dbReference>
<keyword evidence="9" id="KW-0675">Receptor</keyword>
<accession>A0AA38YFB4</accession>
<dbReference type="InterPro" id="IPR016024">
    <property type="entry name" value="ARM-type_fold"/>
</dbReference>
<evidence type="ECO:0000256" key="7">
    <source>
        <dbReference type="ARBA" id="ARBA00023242"/>
    </source>
</evidence>
<reference evidence="9" key="1">
    <citation type="submission" date="2022-10" db="EMBL/GenBank/DDBJ databases">
        <title>Culturing micro-colonial fungi from biological soil crusts in the Mojave desert and describing Neophaeococcomyces mojavensis, and introducing the new genera and species Taxawa tesnikishii.</title>
        <authorList>
            <person name="Kurbessoian T."/>
            <person name="Stajich J.E."/>
        </authorList>
    </citation>
    <scope>NUCLEOTIDE SEQUENCE</scope>
    <source>
        <strain evidence="9">TK_35</strain>
    </source>
</reference>
<dbReference type="GO" id="GO:0006606">
    <property type="term" value="P:protein import into nucleus"/>
    <property type="evidence" value="ECO:0007669"/>
    <property type="project" value="TreeGrafter"/>
</dbReference>
<dbReference type="PROSITE" id="PS50166">
    <property type="entry name" value="IMPORTIN_B_NT"/>
    <property type="match status" value="1"/>
</dbReference>
<comment type="similarity">
    <text evidence="3">Belongs to the XPO2/CSE1 family.</text>
</comment>
<evidence type="ECO:0000313" key="9">
    <source>
        <dbReference type="EMBL" id="KAJ9647504.1"/>
    </source>
</evidence>
<evidence type="ECO:0000256" key="4">
    <source>
        <dbReference type="ARBA" id="ARBA00022448"/>
    </source>
</evidence>
<keyword evidence="7" id="KW-0539">Nucleus</keyword>
<keyword evidence="4" id="KW-0813">Transport</keyword>
<evidence type="ECO:0000256" key="1">
    <source>
        <dbReference type="ARBA" id="ARBA00004123"/>
    </source>
</evidence>
<evidence type="ECO:0000259" key="8">
    <source>
        <dbReference type="PROSITE" id="PS50166"/>
    </source>
</evidence>
<keyword evidence="10" id="KW-1185">Reference proteome</keyword>
<dbReference type="InterPro" id="IPR011989">
    <property type="entry name" value="ARM-like"/>
</dbReference>
<organism evidence="9 10">
    <name type="scientific">Knufia peltigerae</name>
    <dbReference type="NCBI Taxonomy" id="1002370"/>
    <lineage>
        <taxon>Eukaryota</taxon>
        <taxon>Fungi</taxon>
        <taxon>Dikarya</taxon>
        <taxon>Ascomycota</taxon>
        <taxon>Pezizomycotina</taxon>
        <taxon>Eurotiomycetes</taxon>
        <taxon>Chaetothyriomycetidae</taxon>
        <taxon>Chaetothyriales</taxon>
        <taxon>Trichomeriaceae</taxon>
        <taxon>Knufia</taxon>
    </lineage>
</organism>
<dbReference type="GO" id="GO:0005829">
    <property type="term" value="C:cytosol"/>
    <property type="evidence" value="ECO:0007669"/>
    <property type="project" value="TreeGrafter"/>
</dbReference>
<sequence>MADLATLAQLLDASLDPRQNKEGKRTRLYLVRSYGNKIAAELKIRAEEKKPGFALSLLQITASGNFQYNTRLASALFFKNFIRRNWTDVEGNYKLPPQDVMAIKTEIVGLMISVPRGIQSQLGEAISVIADSDFWERWDTLVDDLVSRLKPDDPVTNAGVLQVAHSIFARWRPLMRTDELYTEINHVLSKFSQPFLSLWQRLDAYIESHSGDKKALQEAFAELDLTILLFYDLSCQDMPPTFEENLQGISSLLLKYLTYNNKLLQTDDESEPGPLENTKANIFEALTLYIGKYYEDFGRHVTGFVESSWHLLTTTGAEPKNDILVSKALHFLTSVAGNREQVQNFSDPAVQNQIMEKVILPNVALRDSDVEMFEDEPIEFIRRDLEGSDSETRRRAAGDFLRQLSDQFEQSVTKIAMTLIQNCLQEFSNNPSENWRSKDTAVSLFYALASKGATTSTHGVTKTNSLVNIGDFFSTNLASDLQKDDAQPLIKVDAIKYLYVFRSIITKEQWQQVMPLLVNHLGNSNYCVYTYAAVAVDRVLAMTDETGKPVIDPASIKPLASSLLEHLFSLVEKDSAPEKVQENEFVMRCIMRVLIVLKDGISAVAESVLQHLVSITTIISANPSNPKFYYYHFESIGALIRFTASTHAEAVGAVLFAPFAAILSKPVDEFIPYVFQLVAALFEAEPTKPLTEQYKQLIAPILGPSVWEQRGNIPAATRLLSAIVPRAADELLSANQVVSVLGIFQKLVSTKVYEGYGFDLLETVVTTFPAPALEPFWVELVTLMLKRLQKNPSQAFNLRFVRFYHFVSSRDDKGLGADFFIAVTDRIQNDVFRQLYPGIILTKTQELARPLDRKVAAISLTKTLADSKAFQERYAKGWTLTCNALLKLLENPPLPPTEADVIAELDVEDSSFGVGFTQLNTVRRPTTDLYPEVTDLRKWVGQYLKAADQRHGGRIGKTVGETLSPDAKKVLNAYMSL</sequence>
<dbReference type="AlphaFoldDB" id="A0AA38YFB4"/>
<comment type="caution">
    <text evidence="9">The sequence shown here is derived from an EMBL/GenBank/DDBJ whole genome shotgun (WGS) entry which is preliminary data.</text>
</comment>
<evidence type="ECO:0000256" key="5">
    <source>
        <dbReference type="ARBA" id="ARBA00022490"/>
    </source>
</evidence>
<dbReference type="GO" id="GO:0005049">
    <property type="term" value="F:nuclear export signal receptor activity"/>
    <property type="evidence" value="ECO:0007669"/>
    <property type="project" value="TreeGrafter"/>
</dbReference>
<protein>
    <submittedName>
        <fullName evidence="9">Importin-alpha export receptor</fullName>
    </submittedName>
</protein>
<dbReference type="Pfam" id="PF03810">
    <property type="entry name" value="IBN_N"/>
    <property type="match status" value="1"/>
</dbReference>
<dbReference type="InterPro" id="IPR001494">
    <property type="entry name" value="Importin-beta_N"/>
</dbReference>
<dbReference type="PANTHER" id="PTHR10997">
    <property type="entry name" value="IMPORTIN-7, 8, 11"/>
    <property type="match status" value="1"/>
</dbReference>
<evidence type="ECO:0000256" key="6">
    <source>
        <dbReference type="ARBA" id="ARBA00022927"/>
    </source>
</evidence>
<proteinExistence type="inferred from homology"/>
<dbReference type="GO" id="GO:0031267">
    <property type="term" value="F:small GTPase binding"/>
    <property type="evidence" value="ECO:0007669"/>
    <property type="project" value="InterPro"/>
</dbReference>
<evidence type="ECO:0000313" key="10">
    <source>
        <dbReference type="Proteomes" id="UP001172681"/>
    </source>
</evidence>
<name>A0AA38YFB4_9EURO</name>